<keyword evidence="4 5" id="KW-0949">S-adenosyl-L-methionine</keyword>
<evidence type="ECO:0000256" key="1">
    <source>
        <dbReference type="ARBA" id="ARBA00007228"/>
    </source>
</evidence>
<evidence type="ECO:0000313" key="7">
    <source>
        <dbReference type="EMBL" id="QEX18414.1"/>
    </source>
</evidence>
<dbReference type="AlphaFoldDB" id="A0A5J6MLV0"/>
<dbReference type="PIRSF" id="PIRSF004808">
    <property type="entry name" value="LasT"/>
    <property type="match status" value="1"/>
</dbReference>
<dbReference type="CDD" id="cd18093">
    <property type="entry name" value="SpoU-like_TrmJ"/>
    <property type="match status" value="1"/>
</dbReference>
<name>A0A5J6MLV0_9PROT</name>
<dbReference type="GO" id="GO:0003723">
    <property type="term" value="F:RNA binding"/>
    <property type="evidence" value="ECO:0007669"/>
    <property type="project" value="InterPro"/>
</dbReference>
<dbReference type="GO" id="GO:0106339">
    <property type="term" value="F:tRNA (cytidine(32)-2'-O)-methyltransferase activity"/>
    <property type="evidence" value="ECO:0007669"/>
    <property type="project" value="RHEA"/>
</dbReference>
<dbReference type="GO" id="GO:0002128">
    <property type="term" value="P:tRNA nucleoside ribose methylation"/>
    <property type="evidence" value="ECO:0007669"/>
    <property type="project" value="TreeGrafter"/>
</dbReference>
<dbReference type="SUPFAM" id="SSF75217">
    <property type="entry name" value="alpha/beta knot"/>
    <property type="match status" value="1"/>
</dbReference>
<dbReference type="Gene3D" id="3.40.1280.10">
    <property type="match status" value="1"/>
</dbReference>
<keyword evidence="8" id="KW-1185">Reference proteome</keyword>
<dbReference type="Gene3D" id="1.10.8.590">
    <property type="match status" value="1"/>
</dbReference>
<dbReference type="InterPro" id="IPR029028">
    <property type="entry name" value="Alpha/beta_knot_MTases"/>
</dbReference>
<feature type="domain" description="tRNA/rRNA methyltransferase SpoU type" evidence="6">
    <location>
        <begin position="16"/>
        <end position="166"/>
    </location>
</feature>
<dbReference type="EMBL" id="CP042906">
    <property type="protein sequence ID" value="QEX18414.1"/>
    <property type="molecule type" value="Genomic_DNA"/>
</dbReference>
<accession>A0A5J6MLV0</accession>
<protein>
    <recommendedName>
        <fullName evidence="5">tRNA (cytidine/uridine-2'-O-)-methyltransferase TrmJ</fullName>
        <ecNumber evidence="5">2.1.1.200</ecNumber>
    </recommendedName>
    <alternativeName>
        <fullName evidence="5">tRNA (cytidine(32)/uridine(32)-2'-O)-methyltransferase</fullName>
    </alternativeName>
    <alternativeName>
        <fullName evidence="5">tRNA Cm32/Um32 methyltransferase</fullName>
    </alternativeName>
</protein>
<evidence type="ECO:0000256" key="4">
    <source>
        <dbReference type="ARBA" id="ARBA00022691"/>
    </source>
</evidence>
<comment type="function">
    <text evidence="5">Catalyzes the formation of 2'O-methylated cytidine (Cm32) or 2'O-methylated uridine (Um32) at position 32 in tRNA.</text>
</comment>
<dbReference type="Proteomes" id="UP000326202">
    <property type="component" value="Chromosome"/>
</dbReference>
<keyword evidence="2 5" id="KW-0489">Methyltransferase</keyword>
<dbReference type="GO" id="GO:0005829">
    <property type="term" value="C:cytosol"/>
    <property type="evidence" value="ECO:0007669"/>
    <property type="project" value="TreeGrafter"/>
</dbReference>
<keyword evidence="5" id="KW-0963">Cytoplasm</keyword>
<comment type="subunit">
    <text evidence="5">Homodimer.</text>
</comment>
<evidence type="ECO:0000256" key="2">
    <source>
        <dbReference type="ARBA" id="ARBA00022603"/>
    </source>
</evidence>
<comment type="similarity">
    <text evidence="1">Belongs to the class IV-like SAM-binding methyltransferase superfamily. RNA methyltransferase TrmH family.</text>
</comment>
<comment type="catalytic activity">
    <reaction evidence="5">
        <text>cytidine(32) in tRNA + S-adenosyl-L-methionine = 2'-O-methylcytidine(32) in tRNA + S-adenosyl-L-homocysteine + H(+)</text>
        <dbReference type="Rhea" id="RHEA:42932"/>
        <dbReference type="Rhea" id="RHEA-COMP:10288"/>
        <dbReference type="Rhea" id="RHEA-COMP:10289"/>
        <dbReference type="ChEBI" id="CHEBI:15378"/>
        <dbReference type="ChEBI" id="CHEBI:57856"/>
        <dbReference type="ChEBI" id="CHEBI:59789"/>
        <dbReference type="ChEBI" id="CHEBI:74495"/>
        <dbReference type="ChEBI" id="CHEBI:82748"/>
        <dbReference type="EC" id="2.1.1.200"/>
    </reaction>
</comment>
<comment type="catalytic activity">
    <reaction evidence="5">
        <text>uridine(32) in tRNA + S-adenosyl-L-methionine = 2'-O-methyluridine(32) in tRNA + S-adenosyl-L-homocysteine + H(+)</text>
        <dbReference type="Rhea" id="RHEA:42936"/>
        <dbReference type="Rhea" id="RHEA-COMP:10107"/>
        <dbReference type="Rhea" id="RHEA-COMP:10290"/>
        <dbReference type="ChEBI" id="CHEBI:15378"/>
        <dbReference type="ChEBI" id="CHEBI:57856"/>
        <dbReference type="ChEBI" id="CHEBI:59789"/>
        <dbReference type="ChEBI" id="CHEBI:65315"/>
        <dbReference type="ChEBI" id="CHEBI:74478"/>
        <dbReference type="EC" id="2.1.1.200"/>
    </reaction>
</comment>
<dbReference type="InterPro" id="IPR029026">
    <property type="entry name" value="tRNA_m1G_MTases_N"/>
</dbReference>
<keyword evidence="5" id="KW-0819">tRNA processing</keyword>
<dbReference type="PANTHER" id="PTHR42786">
    <property type="entry name" value="TRNA/RRNA METHYLTRANSFERASE"/>
    <property type="match status" value="1"/>
</dbReference>
<evidence type="ECO:0000313" key="8">
    <source>
        <dbReference type="Proteomes" id="UP000326202"/>
    </source>
</evidence>
<reference evidence="7 8" key="1">
    <citation type="submission" date="2019-08" db="EMBL/GenBank/DDBJ databases">
        <title>Hyperibacter terrae gen. nov., sp. nov. and Hyperibacter viscosus sp. nov., two new members in the family Rhodospirillaceae isolated from the rhizosphere of Hypericum perforatum.</title>
        <authorList>
            <person name="Noviana Z."/>
        </authorList>
    </citation>
    <scope>NUCLEOTIDE SEQUENCE [LARGE SCALE GENOMIC DNA]</scope>
    <source>
        <strain evidence="7 8">R5913</strain>
    </source>
</reference>
<dbReference type="InterPro" id="IPR004384">
    <property type="entry name" value="RNA_MeTrfase_TrmJ/LasT"/>
</dbReference>
<dbReference type="PANTHER" id="PTHR42786:SF7">
    <property type="entry name" value="TRNA_RRNA METHYLTRANSFERASE SPOU TYPE DOMAIN-CONTAINING PROTEIN"/>
    <property type="match status" value="1"/>
</dbReference>
<gene>
    <name evidence="5 7" type="primary">trmJ</name>
    <name evidence="7" type="ORF">FRZ44_37210</name>
</gene>
<dbReference type="OrthoDB" id="9806346at2"/>
<evidence type="ECO:0000259" key="6">
    <source>
        <dbReference type="Pfam" id="PF00588"/>
    </source>
</evidence>
<proteinExistence type="inferred from homology"/>
<dbReference type="RefSeq" id="WP_151178575.1">
    <property type="nucleotide sequence ID" value="NZ_CP042906.1"/>
</dbReference>
<keyword evidence="3 7" id="KW-0808">Transferase</keyword>
<dbReference type="EC" id="2.1.1.200" evidence="5"/>
<dbReference type="InterPro" id="IPR001537">
    <property type="entry name" value="SpoU_MeTrfase"/>
</dbReference>
<evidence type="ECO:0000256" key="3">
    <source>
        <dbReference type="ARBA" id="ARBA00022679"/>
    </source>
</evidence>
<evidence type="ECO:0000256" key="5">
    <source>
        <dbReference type="RuleBase" id="RU362024"/>
    </source>
</evidence>
<dbReference type="Pfam" id="PF00588">
    <property type="entry name" value="SpoU_methylase"/>
    <property type="match status" value="1"/>
</dbReference>
<dbReference type="GO" id="GO:0160206">
    <property type="term" value="F:tRNA (cytidine(32)/uridine(32)-2'-O)-methyltransferase activity"/>
    <property type="evidence" value="ECO:0007669"/>
    <property type="project" value="UniProtKB-EC"/>
</dbReference>
<dbReference type="NCBIfam" id="TIGR00050">
    <property type="entry name" value="rRNA_methyl_1"/>
    <property type="match status" value="1"/>
</dbReference>
<sequence length="264" mass="29441">MAAAGRRAQVSLEAPAVILIEPQLPENIGATARAMMNCGLVNLRLVRPREAWPNERAREVSSGAHEAIDKAQVYPSARAAMADLTRVYATSARHRQMIKTVMTPREAAAEMRALAARGERVGVMFGPERAGLENDELSLADAVIRVPLNPEFTSLNLAQAVLLIGYEWYQAGDATPPRELVVNGTRPAEKEELLNFFDHLERELDASGFLRNAEKRPGMVRNIRNLFQRASLTRQEIRTLHGIVKELSSKRENRPRRRKTTASD</sequence>
<organism evidence="7 8">
    <name type="scientific">Hypericibacter terrae</name>
    <dbReference type="NCBI Taxonomy" id="2602015"/>
    <lineage>
        <taxon>Bacteria</taxon>
        <taxon>Pseudomonadati</taxon>
        <taxon>Pseudomonadota</taxon>
        <taxon>Alphaproteobacteria</taxon>
        <taxon>Rhodospirillales</taxon>
        <taxon>Dongiaceae</taxon>
        <taxon>Hypericibacter</taxon>
    </lineage>
</organism>
<comment type="subcellular location">
    <subcellularLocation>
        <location evidence="5">Cytoplasm</location>
    </subcellularLocation>
</comment>
<dbReference type="KEGG" id="htq:FRZ44_37210"/>